<evidence type="ECO:0000256" key="10">
    <source>
        <dbReference type="ARBA" id="ARBA00023136"/>
    </source>
</evidence>
<dbReference type="GO" id="GO:0005524">
    <property type="term" value="F:ATP binding"/>
    <property type="evidence" value="ECO:0007669"/>
    <property type="project" value="UniProtKB-KW"/>
</dbReference>
<dbReference type="RefSeq" id="WP_038282290.1">
    <property type="nucleotide sequence ID" value="NZ_JPME01000018.1"/>
</dbReference>
<evidence type="ECO:0000256" key="6">
    <source>
        <dbReference type="ARBA" id="ARBA00022737"/>
    </source>
</evidence>
<protein>
    <submittedName>
        <fullName evidence="12">D-ribose transporter ATP-binding protein</fullName>
    </submittedName>
</protein>
<evidence type="ECO:0000256" key="3">
    <source>
        <dbReference type="ARBA" id="ARBA00022448"/>
    </source>
</evidence>
<feature type="domain" description="ABC transporter" evidence="11">
    <location>
        <begin position="6"/>
        <end position="241"/>
    </location>
</feature>
<dbReference type="InterPro" id="IPR003593">
    <property type="entry name" value="AAA+_ATPase"/>
</dbReference>
<dbReference type="CDD" id="cd03216">
    <property type="entry name" value="ABC_Carb_Monos_I"/>
    <property type="match status" value="1"/>
</dbReference>
<evidence type="ECO:0000313" key="12">
    <source>
        <dbReference type="EMBL" id="KEZ89249.1"/>
    </source>
</evidence>
<dbReference type="Proteomes" id="UP000028525">
    <property type="component" value="Unassembled WGS sequence"/>
</dbReference>
<keyword evidence="7" id="KW-0547">Nucleotide-binding</keyword>
<evidence type="ECO:0000256" key="4">
    <source>
        <dbReference type="ARBA" id="ARBA00022475"/>
    </source>
</evidence>
<dbReference type="FunFam" id="3.40.50.300:FF:000127">
    <property type="entry name" value="Ribose import ATP-binding protein RbsA"/>
    <property type="match status" value="1"/>
</dbReference>
<evidence type="ECO:0000256" key="7">
    <source>
        <dbReference type="ARBA" id="ARBA00022741"/>
    </source>
</evidence>
<dbReference type="PANTHER" id="PTHR43790">
    <property type="entry name" value="CARBOHYDRATE TRANSPORT ATP-BINDING PROTEIN MG119-RELATED"/>
    <property type="match status" value="1"/>
</dbReference>
<keyword evidence="9" id="KW-1278">Translocase</keyword>
<gene>
    <name evidence="12" type="ORF">IO98_14755</name>
</gene>
<dbReference type="EMBL" id="JPME01000018">
    <property type="protein sequence ID" value="KEZ89249.1"/>
    <property type="molecule type" value="Genomic_DNA"/>
</dbReference>
<evidence type="ECO:0000256" key="9">
    <source>
        <dbReference type="ARBA" id="ARBA00022967"/>
    </source>
</evidence>
<dbReference type="FunFam" id="3.40.50.300:FF:000126">
    <property type="entry name" value="Galactose/methyl galactoside import ATP-binding protein MglA"/>
    <property type="match status" value="1"/>
</dbReference>
<dbReference type="SUPFAM" id="SSF52540">
    <property type="entry name" value="P-loop containing nucleoside triphosphate hydrolases"/>
    <property type="match status" value="2"/>
</dbReference>
<proteinExistence type="predicted"/>
<evidence type="ECO:0000313" key="13">
    <source>
        <dbReference type="Proteomes" id="UP000028525"/>
    </source>
</evidence>
<keyword evidence="6" id="KW-0677">Repeat</keyword>
<dbReference type="Pfam" id="PF00005">
    <property type="entry name" value="ABC_tran"/>
    <property type="match status" value="2"/>
</dbReference>
<evidence type="ECO:0000256" key="1">
    <source>
        <dbReference type="ARBA" id="ARBA00004202"/>
    </source>
</evidence>
<evidence type="ECO:0000256" key="5">
    <source>
        <dbReference type="ARBA" id="ARBA00022597"/>
    </source>
</evidence>
<accession>A0A084JJW5</accession>
<dbReference type="GO" id="GO:0016887">
    <property type="term" value="F:ATP hydrolysis activity"/>
    <property type="evidence" value="ECO:0007669"/>
    <property type="project" value="InterPro"/>
</dbReference>
<name>A0A084JJW5_9FIRM</name>
<dbReference type="PANTHER" id="PTHR43790:SF3">
    <property type="entry name" value="D-ALLOSE IMPORT ATP-BINDING PROTEIN ALSA-RELATED"/>
    <property type="match status" value="1"/>
</dbReference>
<dbReference type="CDD" id="cd03215">
    <property type="entry name" value="ABC_Carb_Monos_II"/>
    <property type="match status" value="1"/>
</dbReference>
<dbReference type="PROSITE" id="PS50893">
    <property type="entry name" value="ABC_TRANSPORTER_2"/>
    <property type="match status" value="2"/>
</dbReference>
<dbReference type="InterPro" id="IPR003439">
    <property type="entry name" value="ABC_transporter-like_ATP-bd"/>
</dbReference>
<keyword evidence="4" id="KW-1003">Cell membrane</keyword>
<dbReference type="Gene3D" id="3.40.50.300">
    <property type="entry name" value="P-loop containing nucleotide triphosphate hydrolases"/>
    <property type="match status" value="2"/>
</dbReference>
<organism evidence="12 13">
    <name type="scientific">Lacrimispora celerecrescens</name>
    <dbReference type="NCBI Taxonomy" id="29354"/>
    <lineage>
        <taxon>Bacteria</taxon>
        <taxon>Bacillati</taxon>
        <taxon>Bacillota</taxon>
        <taxon>Clostridia</taxon>
        <taxon>Lachnospirales</taxon>
        <taxon>Lachnospiraceae</taxon>
        <taxon>Lacrimispora</taxon>
    </lineage>
</organism>
<keyword evidence="5" id="KW-0762">Sugar transport</keyword>
<dbReference type="STRING" id="29354.IO98_14755"/>
<evidence type="ECO:0000256" key="2">
    <source>
        <dbReference type="ARBA" id="ARBA00004533"/>
    </source>
</evidence>
<reference evidence="12 13" key="1">
    <citation type="submission" date="2014-07" db="EMBL/GenBank/DDBJ databases">
        <title>Draft genome of Clostridium celerecrescens 152B isolated from sediments associated with methane hydrate from Krishna Godavari basin.</title>
        <authorList>
            <person name="Honkalas V.S."/>
            <person name="Dabir A.P."/>
            <person name="Arora P."/>
            <person name="Dhakephalkar P.K."/>
        </authorList>
    </citation>
    <scope>NUCLEOTIDE SEQUENCE [LARGE SCALE GENOMIC DNA]</scope>
    <source>
        <strain evidence="12 13">152B</strain>
    </source>
</reference>
<evidence type="ECO:0000256" key="8">
    <source>
        <dbReference type="ARBA" id="ARBA00022840"/>
    </source>
</evidence>
<dbReference type="AlphaFoldDB" id="A0A084JJW5"/>
<dbReference type="InterPro" id="IPR017871">
    <property type="entry name" value="ABC_transporter-like_CS"/>
</dbReference>
<dbReference type="InterPro" id="IPR027417">
    <property type="entry name" value="P-loop_NTPase"/>
</dbReference>
<feature type="domain" description="ABC transporter" evidence="11">
    <location>
        <begin position="254"/>
        <end position="497"/>
    </location>
</feature>
<comment type="subcellular location">
    <subcellularLocation>
        <location evidence="2">Cell inner membrane</location>
    </subcellularLocation>
    <subcellularLocation>
        <location evidence="1">Cell membrane</location>
        <topology evidence="1">Peripheral membrane protein</topology>
    </subcellularLocation>
</comment>
<keyword evidence="8 12" id="KW-0067">ATP-binding</keyword>
<dbReference type="InterPro" id="IPR050107">
    <property type="entry name" value="ABC_carbohydrate_import_ATPase"/>
</dbReference>
<dbReference type="SMART" id="SM00382">
    <property type="entry name" value="AAA"/>
    <property type="match status" value="2"/>
</dbReference>
<keyword evidence="10" id="KW-0472">Membrane</keyword>
<keyword evidence="3" id="KW-0813">Transport</keyword>
<dbReference type="OrthoDB" id="9771863at2"/>
<keyword evidence="13" id="KW-1185">Reference proteome</keyword>
<dbReference type="PROSITE" id="PS00211">
    <property type="entry name" value="ABC_TRANSPORTER_1"/>
    <property type="match status" value="1"/>
</dbReference>
<evidence type="ECO:0000259" key="11">
    <source>
        <dbReference type="PROSITE" id="PS50893"/>
    </source>
</evidence>
<dbReference type="GO" id="GO:0005886">
    <property type="term" value="C:plasma membrane"/>
    <property type="evidence" value="ECO:0007669"/>
    <property type="project" value="UniProtKB-SubCell"/>
</dbReference>
<comment type="caution">
    <text evidence="12">The sequence shown here is derived from an EMBL/GenBank/DDBJ whole genome shotgun (WGS) entry which is preliminary data.</text>
</comment>
<sequence length="497" mass="55404">MGEVILTMKDIDKSFAGVYALKKAGLELKRGEVHALMGENGAGKSTLMKILTGIYSRDEGIIVFEGQKVQFKNPKEAQDAGIVIVHQELNMMNHLTVAQNIFIGRERMNGRLVDDKKMAEDAAELFRKLNIKIDPKENMGRLTVGRQQMCEIAKAISTEAKVIVFDEPTAALTESEINELFKIIRDLRDKGIGIIYISHRMDEINQITDRVTVMRDGEYVGTLITEECTKDDIIRMMVGRTVYEAPKIISSVPEDAPVVLKVENLNVGRAVKDLSFELHKGEILGFSGLMGAGRTESARAIFGADKKDSGEIFVYGKKVDIRSPKDAVKAGIGYLSEDRKRYGVIVEKSVVVNTTMSSVPQFTRGLFLDNKAEVRTAEKYVKALKTKTPSVHQQVRNLSGGNQQKVVIAKWLTRDCEILIFDEPTRGIDVGAKSEIYTLMNELVKQGKSIIMISSELTEVLRMSDRILVMCEGRKTGEINIDEATQEKIMHAATIRN</sequence>
<dbReference type="GO" id="GO:0015749">
    <property type="term" value="P:monosaccharide transmembrane transport"/>
    <property type="evidence" value="ECO:0007669"/>
    <property type="project" value="UniProtKB-ARBA"/>
</dbReference>